<dbReference type="InterPro" id="IPR004869">
    <property type="entry name" value="MMPL_dom"/>
</dbReference>
<proteinExistence type="inferred from homology"/>
<feature type="transmembrane region" description="Helical" evidence="7">
    <location>
        <begin position="270"/>
        <end position="292"/>
    </location>
</feature>
<evidence type="ECO:0000256" key="7">
    <source>
        <dbReference type="SAM" id="Phobius"/>
    </source>
</evidence>
<dbReference type="OrthoDB" id="7051771at2"/>
<feature type="transmembrane region" description="Helical" evidence="7">
    <location>
        <begin position="658"/>
        <end position="688"/>
    </location>
</feature>
<keyword evidence="4 7" id="KW-0812">Transmembrane</keyword>
<dbReference type="PANTHER" id="PTHR33406:SF11">
    <property type="entry name" value="MEMBRANE PROTEIN SCO6666-RELATED"/>
    <property type="match status" value="1"/>
</dbReference>
<feature type="transmembrane region" description="Helical" evidence="7">
    <location>
        <begin position="587"/>
        <end position="611"/>
    </location>
</feature>
<evidence type="ECO:0000256" key="1">
    <source>
        <dbReference type="ARBA" id="ARBA00004651"/>
    </source>
</evidence>
<accession>A0A327Z313</accession>
<evidence type="ECO:0000256" key="6">
    <source>
        <dbReference type="ARBA" id="ARBA00023136"/>
    </source>
</evidence>
<keyword evidence="5 7" id="KW-1133">Transmembrane helix</keyword>
<evidence type="ECO:0000313" key="9">
    <source>
        <dbReference type="EMBL" id="RAK28408.1"/>
    </source>
</evidence>
<organism evidence="9 10">
    <name type="scientific">Actinoplanes lutulentus</name>
    <dbReference type="NCBI Taxonomy" id="1287878"/>
    <lineage>
        <taxon>Bacteria</taxon>
        <taxon>Bacillati</taxon>
        <taxon>Actinomycetota</taxon>
        <taxon>Actinomycetes</taxon>
        <taxon>Micromonosporales</taxon>
        <taxon>Micromonosporaceae</taxon>
        <taxon>Actinoplanes</taxon>
    </lineage>
</organism>
<dbReference type="InterPro" id="IPR050545">
    <property type="entry name" value="Mycobact_MmpL"/>
</dbReference>
<protein>
    <submittedName>
        <fullName evidence="9">RND superfamily putative drug exporter</fullName>
    </submittedName>
</protein>
<keyword evidence="3" id="KW-1003">Cell membrane</keyword>
<comment type="subcellular location">
    <subcellularLocation>
        <location evidence="1">Cell membrane</location>
        <topology evidence="1">Multi-pass membrane protein</topology>
    </subcellularLocation>
</comment>
<keyword evidence="6 7" id="KW-0472">Membrane</keyword>
<sequence length="761" mass="78877">MANLLYRLGAAAARRRWIVLAAWVAVLAAVGIGAATLSKPTSSSITIPGTESQRAIELLAEKFPGTGGASARIVVAAPDGHTLTESTYTELASDALAALSKAPQVIAVSGFIESTLSTDKRIAYADVSYAVAVADITDEAKEALETIVAPARAAGLQVEFSGGVISTTEEAGASAELYGIIIAYLVLAVTLGGLMIAGMPLINALVGVGVGMLGIQVVTGFVTLNSTAPALATMLGLAVGIDYALFIVARHRQQVHDGMPVHESIATATATAGSAVVFAGVTVVIALCGLAVANIPFLTVMGLCAAATVTITVLLAVTLVPAILGFAGGRIAKGRIAFLNRRAEPKPNPFGQRWARIVTAQPWLTVIACLAVVGAMAFPVLDMRLGLPSDGTKSTDTTERRAYDLLAEGFGDGFNAPLTLVLSGSGRTDMADIATAAATALKDDADIAVAAPAATNEAGDVSLLAIIPKSGPDSEQTKELVTRIRTAGAQAEARQAGITTYVTGTTAFNNDVSDKLSSALAPFLILIVVLALVLLLLVFRSILVPVKAAVGFLFSLGASMGMVTLVFQEGHLGGLFGIEATGPILSFLPVLVIGILFGLAMDYEVFLVSRIKEAFTHHDDARQAITDGMRDSARVVTAAGLIMTAVFAAFIFGGDATIMAIGFALAVGVAVDAFIVRMTLVPAVLHLLGRSAWWMPQWLQRVLPNVDIEGTQLVRPTPDGGTPVHHHAGDIRDVAEANRTIGLDHTDATRSPAAEEPHHRR</sequence>
<name>A0A327Z313_9ACTN</name>
<feature type="transmembrane region" description="Helical" evidence="7">
    <location>
        <begin position="298"/>
        <end position="326"/>
    </location>
</feature>
<feature type="domain" description="SSD" evidence="8">
    <location>
        <begin position="522"/>
        <end position="687"/>
    </location>
</feature>
<feature type="transmembrane region" description="Helical" evidence="7">
    <location>
        <begin position="230"/>
        <end position="249"/>
    </location>
</feature>
<evidence type="ECO:0000256" key="5">
    <source>
        <dbReference type="ARBA" id="ARBA00022989"/>
    </source>
</evidence>
<gene>
    <name evidence="9" type="ORF">B0I29_120176</name>
</gene>
<evidence type="ECO:0000256" key="3">
    <source>
        <dbReference type="ARBA" id="ARBA00022475"/>
    </source>
</evidence>
<dbReference type="PANTHER" id="PTHR33406">
    <property type="entry name" value="MEMBRANE PROTEIN MJ1562-RELATED"/>
    <property type="match status" value="1"/>
</dbReference>
<feature type="transmembrane region" description="Helical" evidence="7">
    <location>
        <begin position="546"/>
        <end position="567"/>
    </location>
</feature>
<evidence type="ECO:0000256" key="4">
    <source>
        <dbReference type="ARBA" id="ARBA00022692"/>
    </source>
</evidence>
<dbReference type="Gene3D" id="1.20.1640.10">
    <property type="entry name" value="Multidrug efflux transporter AcrB transmembrane domain"/>
    <property type="match status" value="2"/>
</dbReference>
<dbReference type="InterPro" id="IPR000731">
    <property type="entry name" value="SSD"/>
</dbReference>
<dbReference type="PROSITE" id="PS50156">
    <property type="entry name" value="SSD"/>
    <property type="match status" value="2"/>
</dbReference>
<feature type="domain" description="SSD" evidence="8">
    <location>
        <begin position="177"/>
        <end position="326"/>
    </location>
</feature>
<feature type="transmembrane region" description="Helical" evidence="7">
    <location>
        <begin position="363"/>
        <end position="381"/>
    </location>
</feature>
<feature type="transmembrane region" description="Helical" evidence="7">
    <location>
        <begin position="177"/>
        <end position="197"/>
    </location>
</feature>
<dbReference type="Pfam" id="PF03176">
    <property type="entry name" value="MMPL"/>
    <property type="match status" value="2"/>
</dbReference>
<keyword evidence="10" id="KW-1185">Reference proteome</keyword>
<dbReference type="EMBL" id="QLMJ01000020">
    <property type="protein sequence ID" value="RAK28408.1"/>
    <property type="molecule type" value="Genomic_DNA"/>
</dbReference>
<dbReference type="GO" id="GO:0005886">
    <property type="term" value="C:plasma membrane"/>
    <property type="evidence" value="ECO:0007669"/>
    <property type="project" value="UniProtKB-SubCell"/>
</dbReference>
<feature type="transmembrane region" description="Helical" evidence="7">
    <location>
        <begin position="204"/>
        <end position="224"/>
    </location>
</feature>
<comment type="similarity">
    <text evidence="2">Belongs to the resistance-nodulation-cell division (RND) (TC 2.A.6) family. MmpL subfamily.</text>
</comment>
<feature type="transmembrane region" description="Helical" evidence="7">
    <location>
        <begin position="632"/>
        <end position="652"/>
    </location>
</feature>
<evidence type="ECO:0000313" key="10">
    <source>
        <dbReference type="Proteomes" id="UP000249341"/>
    </source>
</evidence>
<reference evidence="9 10" key="1">
    <citation type="submission" date="2018-06" db="EMBL/GenBank/DDBJ databases">
        <title>Genomic Encyclopedia of Type Strains, Phase III (KMG-III): the genomes of soil and plant-associated and newly described type strains.</title>
        <authorList>
            <person name="Whitman W."/>
        </authorList>
    </citation>
    <scope>NUCLEOTIDE SEQUENCE [LARGE SCALE GENOMIC DNA]</scope>
    <source>
        <strain evidence="9 10">CGMCC 4.7090</strain>
    </source>
</reference>
<evidence type="ECO:0000259" key="8">
    <source>
        <dbReference type="PROSITE" id="PS50156"/>
    </source>
</evidence>
<dbReference type="AlphaFoldDB" id="A0A327Z313"/>
<feature type="transmembrane region" description="Helical" evidence="7">
    <location>
        <begin position="519"/>
        <end position="539"/>
    </location>
</feature>
<dbReference type="Proteomes" id="UP000249341">
    <property type="component" value="Unassembled WGS sequence"/>
</dbReference>
<dbReference type="SUPFAM" id="SSF82866">
    <property type="entry name" value="Multidrug efflux transporter AcrB transmembrane domain"/>
    <property type="match status" value="2"/>
</dbReference>
<comment type="caution">
    <text evidence="9">The sequence shown here is derived from an EMBL/GenBank/DDBJ whole genome shotgun (WGS) entry which is preliminary data.</text>
</comment>
<evidence type="ECO:0000256" key="2">
    <source>
        <dbReference type="ARBA" id="ARBA00010157"/>
    </source>
</evidence>